<dbReference type="PANTHER" id="PTHR43881">
    <property type="entry name" value="GAMMA-GLUTAMYLTRANSPEPTIDASE (AFU_ORTHOLOGUE AFUA_4G13580)"/>
    <property type="match status" value="1"/>
</dbReference>
<evidence type="ECO:0000313" key="2">
    <source>
        <dbReference type="Proteomes" id="UP000245383"/>
    </source>
</evidence>
<evidence type="ECO:0000313" key="1">
    <source>
        <dbReference type="EMBL" id="PVU91428.1"/>
    </source>
</evidence>
<dbReference type="Gene3D" id="3.60.20.40">
    <property type="match status" value="1"/>
</dbReference>
<protein>
    <recommendedName>
        <fullName evidence="3">Gamma-glutamyltransferase</fullName>
    </recommendedName>
</protein>
<proteinExistence type="predicted"/>
<dbReference type="InterPro" id="IPR052896">
    <property type="entry name" value="GGT-like_enzyme"/>
</dbReference>
<dbReference type="PRINTS" id="PR01210">
    <property type="entry name" value="GGTRANSPTASE"/>
</dbReference>
<reference evidence="1 2" key="1">
    <citation type="journal article" date="2018" name="MBio">
        <title>Comparative Genomics Reveals the Core Gene Toolbox for the Fungus-Insect Symbiosis.</title>
        <authorList>
            <person name="Wang Y."/>
            <person name="Stata M."/>
            <person name="Wang W."/>
            <person name="Stajich J.E."/>
            <person name="White M.M."/>
            <person name="Moncalvo J.M."/>
        </authorList>
    </citation>
    <scope>NUCLEOTIDE SEQUENCE [LARGE SCALE GENOMIC DNA]</scope>
    <source>
        <strain evidence="1 2">SWE-8-4</strain>
    </source>
</reference>
<dbReference type="InterPro" id="IPR043138">
    <property type="entry name" value="GGT_lsub"/>
</dbReference>
<dbReference type="STRING" id="133385.A0A2T9YGE5"/>
<name>A0A2T9YGE5_9FUNG</name>
<dbReference type="EMBL" id="MBFR01000200">
    <property type="protein sequence ID" value="PVU91428.1"/>
    <property type="molecule type" value="Genomic_DNA"/>
</dbReference>
<keyword evidence="2" id="KW-1185">Reference proteome</keyword>
<dbReference type="Proteomes" id="UP000245383">
    <property type="component" value="Unassembled WGS sequence"/>
</dbReference>
<dbReference type="InterPro" id="IPR029055">
    <property type="entry name" value="Ntn_hydrolases_N"/>
</dbReference>
<gene>
    <name evidence="1" type="ORF">BB561_004395</name>
</gene>
<evidence type="ECO:0008006" key="3">
    <source>
        <dbReference type="Google" id="ProtNLM"/>
    </source>
</evidence>
<dbReference type="OrthoDB" id="2015213at2759"/>
<dbReference type="PANTHER" id="PTHR43881:SF1">
    <property type="entry name" value="GAMMA-GLUTAMYLTRANSPEPTIDASE (AFU_ORTHOLOGUE AFUA_4G13580)"/>
    <property type="match status" value="1"/>
</dbReference>
<accession>A0A2T9YGE5</accession>
<dbReference type="AlphaFoldDB" id="A0A2T9YGE5"/>
<dbReference type="InterPro" id="IPR043137">
    <property type="entry name" value="GGT_ssub_C"/>
</dbReference>
<sequence length="565" mass="61346">MYPGMREHKLKSMNFSSRKATVYGTRYAVSSSQQIATQVGMDILANGGNAADAAIAVAATLAITEPCSTGLGGDCFCLFYNAKEKKVYALNGSGRSAMDSSLQSIKTRLGPEAKSIPFDDIEAITVPGAAAGWVDTIENFGSGKYSLSQLLEPAIEYAQDGYPVSEIVAQNWASQLDELKAASPNYHEVTVDGNRGPNQGEIFKNPTYADTLKRLAKDGKDGFYKGFVAEAIVKVIQERGGKITLEDLASHKSTIVEPIHLDYKGYSVYECPPNGQGIVALEALGILDSLVKLKVIPEISQMQHNSSEYLHAIIESLRLAFSDAFQHVGDPDLFPDFNHNSLLSKEYLDKRSSEFSPLEKNNNIVHGYPISSSDTVYFCTLDEQGNGCSFINSNYTGFGCVVPKGCGFTLQNRGSNFSLTDNSNAGGKNVYEPGKRPYHTIIPSLITKDDELFAVFGVMGGFMQPQGHLQVFLNMIEFGMEPQVALDAPRVCIDPNEKEENVLVEDGISCAQELQKLGHKIELVCGAERSAFGRGQIIQRQVDDNQNVVLSAGCDPRSDGCSSAR</sequence>
<comment type="caution">
    <text evidence="1">The sequence shown here is derived from an EMBL/GenBank/DDBJ whole genome shotgun (WGS) entry which is preliminary data.</text>
</comment>
<organism evidence="1 2">
    <name type="scientific">Smittium simulii</name>
    <dbReference type="NCBI Taxonomy" id="133385"/>
    <lineage>
        <taxon>Eukaryota</taxon>
        <taxon>Fungi</taxon>
        <taxon>Fungi incertae sedis</taxon>
        <taxon>Zoopagomycota</taxon>
        <taxon>Kickxellomycotina</taxon>
        <taxon>Harpellomycetes</taxon>
        <taxon>Harpellales</taxon>
        <taxon>Legeriomycetaceae</taxon>
        <taxon>Smittium</taxon>
    </lineage>
</organism>
<dbReference type="SUPFAM" id="SSF56235">
    <property type="entry name" value="N-terminal nucleophile aminohydrolases (Ntn hydrolases)"/>
    <property type="match status" value="1"/>
</dbReference>
<dbReference type="Gene3D" id="1.10.246.130">
    <property type="match status" value="1"/>
</dbReference>
<dbReference type="Pfam" id="PF01019">
    <property type="entry name" value="G_glu_transpept"/>
    <property type="match status" value="1"/>
</dbReference>